<dbReference type="Pfam" id="PF22785">
    <property type="entry name" value="Tc-R-P"/>
    <property type="match status" value="1"/>
</dbReference>
<comment type="caution">
    <text evidence="2">The sequence shown here is derived from an EMBL/GenBank/DDBJ whole genome shotgun (WGS) entry which is preliminary data.</text>
</comment>
<dbReference type="InterPro" id="IPR000387">
    <property type="entry name" value="Tyr_Pase_dom"/>
</dbReference>
<name>A0A2N3J6P3_AERSO</name>
<evidence type="ECO:0000313" key="3">
    <source>
        <dbReference type="Proteomes" id="UP000233467"/>
    </source>
</evidence>
<dbReference type="PROSITE" id="PS00383">
    <property type="entry name" value="TYR_PHOSPHATASE_1"/>
    <property type="match status" value="1"/>
</dbReference>
<dbReference type="AlphaFoldDB" id="A0A2N3J6P3"/>
<evidence type="ECO:0000313" key="2">
    <source>
        <dbReference type="EMBL" id="PKQ82240.1"/>
    </source>
</evidence>
<proteinExistence type="predicted"/>
<organism evidence="2 3">
    <name type="scientific">Aeromonas sobria</name>
    <dbReference type="NCBI Taxonomy" id="646"/>
    <lineage>
        <taxon>Bacteria</taxon>
        <taxon>Pseudomonadati</taxon>
        <taxon>Pseudomonadota</taxon>
        <taxon>Gammaproteobacteria</taxon>
        <taxon>Aeromonadales</taxon>
        <taxon>Aeromonadaceae</taxon>
        <taxon>Aeromonas</taxon>
    </lineage>
</organism>
<keyword evidence="3" id="KW-1185">Reference proteome</keyword>
<protein>
    <submittedName>
        <fullName evidence="2">Protein tyrosine phosphatase</fullName>
    </submittedName>
</protein>
<dbReference type="InterPro" id="IPR050561">
    <property type="entry name" value="PTP"/>
</dbReference>
<dbReference type="Gene3D" id="3.90.190.10">
    <property type="entry name" value="Protein tyrosine phosphatase superfamily"/>
    <property type="match status" value="1"/>
</dbReference>
<gene>
    <name evidence="2" type="ORF">CJP16_02505</name>
</gene>
<accession>A0A2N3J6P3</accession>
<dbReference type="EMBL" id="NQMM01000009">
    <property type="protein sequence ID" value="PKQ82240.1"/>
    <property type="molecule type" value="Genomic_DNA"/>
</dbReference>
<dbReference type="CDD" id="cd14505">
    <property type="entry name" value="CDKN3-like"/>
    <property type="match status" value="1"/>
</dbReference>
<dbReference type="Proteomes" id="UP000233467">
    <property type="component" value="Unassembled WGS sequence"/>
</dbReference>
<dbReference type="PROSITE" id="PS50056">
    <property type="entry name" value="TYR_PHOSPHATASE_2"/>
    <property type="match status" value="1"/>
</dbReference>
<dbReference type="PANTHER" id="PTHR23339">
    <property type="entry name" value="TYROSINE SPECIFIC PROTEIN PHOSPHATASE AND DUAL SPECIFICITY PROTEIN PHOSPHATASE"/>
    <property type="match status" value="1"/>
</dbReference>
<sequence length="194" mass="21233">MSHSASGPGPFRLAPTCLIRTFMYSSHPFWSQEVPRVDGQLLLTPCPGTQQVPLTLALDQLRFAGAHGVVTLMTAAELARLELDQLGQQIEREGMRWFHLPIEDDQAPDSAFDLTWQQALPAMRELLGDGKHLVIHCKGGSGRTGLVAAALLMTLGQPQAEAMAAIKAHRPKAFNLAVHRQWLDQLATRLEQGG</sequence>
<evidence type="ECO:0000259" key="1">
    <source>
        <dbReference type="PROSITE" id="PS50056"/>
    </source>
</evidence>
<dbReference type="InterPro" id="IPR029021">
    <property type="entry name" value="Prot-tyrosine_phosphatase-like"/>
</dbReference>
<reference evidence="2 3" key="1">
    <citation type="journal article" date="2017" name="Front. Microbiol.">
        <title>Strong Genomic and Phenotypic Heterogeneity in the Aeromonas sobria Species Complex.</title>
        <authorList>
            <person name="Gauthier J."/>
            <person name="Vincent A.T."/>
            <person name="Charette S.J."/>
            <person name="Derome N."/>
        </authorList>
    </citation>
    <scope>NUCLEOTIDE SEQUENCE [LARGE SCALE GENOMIC DNA]</scope>
    <source>
        <strain evidence="2 3">TM18</strain>
    </source>
</reference>
<feature type="domain" description="Tyrosine specific protein phosphatases" evidence="1">
    <location>
        <begin position="117"/>
        <end position="181"/>
    </location>
</feature>
<dbReference type="InterPro" id="IPR016130">
    <property type="entry name" value="Tyr_Pase_AS"/>
</dbReference>
<dbReference type="SUPFAM" id="SSF52799">
    <property type="entry name" value="(Phosphotyrosine protein) phosphatases II"/>
    <property type="match status" value="1"/>
</dbReference>